<feature type="compositionally biased region" description="Low complexity" evidence="2">
    <location>
        <begin position="68"/>
        <end position="77"/>
    </location>
</feature>
<feature type="compositionally biased region" description="Polar residues" evidence="2">
    <location>
        <begin position="88"/>
        <end position="108"/>
    </location>
</feature>
<evidence type="ECO:0000256" key="1">
    <source>
        <dbReference type="ARBA" id="ARBA00022553"/>
    </source>
</evidence>
<keyword evidence="5" id="KW-1185">Reference proteome</keyword>
<keyword evidence="1" id="KW-0597">Phosphoprotein</keyword>
<dbReference type="InterPro" id="IPR009738">
    <property type="entry name" value="BAT2_N"/>
</dbReference>
<feature type="region of interest" description="Disordered" evidence="2">
    <location>
        <begin position="51"/>
        <end position="157"/>
    </location>
</feature>
<feature type="region of interest" description="Disordered" evidence="2">
    <location>
        <begin position="1"/>
        <end position="22"/>
    </location>
</feature>
<feature type="compositionally biased region" description="Polar residues" evidence="2">
    <location>
        <begin position="824"/>
        <end position="897"/>
    </location>
</feature>
<feature type="compositionally biased region" description="Basic and acidic residues" evidence="2">
    <location>
        <begin position="541"/>
        <end position="564"/>
    </location>
</feature>
<reference evidence="4 5" key="1">
    <citation type="submission" date="2019-10" db="EMBL/GenBank/DDBJ databases">
        <title>Assembly and Annotation for the nematode Trichostrongylus colubriformis.</title>
        <authorList>
            <person name="Martin J."/>
        </authorList>
    </citation>
    <scope>NUCLEOTIDE SEQUENCE [LARGE SCALE GENOMIC DNA]</scope>
    <source>
        <strain evidence="4">G859</strain>
        <tissue evidence="4">Whole worm</tissue>
    </source>
</reference>
<feature type="region of interest" description="Disordered" evidence="2">
    <location>
        <begin position="394"/>
        <end position="424"/>
    </location>
</feature>
<feature type="compositionally biased region" description="Basic and acidic residues" evidence="2">
    <location>
        <begin position="812"/>
        <end position="822"/>
    </location>
</feature>
<dbReference type="GO" id="GO:0030154">
    <property type="term" value="P:cell differentiation"/>
    <property type="evidence" value="ECO:0007669"/>
    <property type="project" value="TreeGrafter"/>
</dbReference>
<comment type="caution">
    <text evidence="4">The sequence shown here is derived from an EMBL/GenBank/DDBJ whole genome shotgun (WGS) entry which is preliminary data.</text>
</comment>
<feature type="region of interest" description="Disordered" evidence="2">
    <location>
        <begin position="1189"/>
        <end position="1210"/>
    </location>
</feature>
<feature type="compositionally biased region" description="Basic and acidic residues" evidence="2">
    <location>
        <begin position="956"/>
        <end position="978"/>
    </location>
</feature>
<accession>A0AAN8F931</accession>
<feature type="compositionally biased region" description="Polar residues" evidence="2">
    <location>
        <begin position="567"/>
        <end position="577"/>
    </location>
</feature>
<protein>
    <recommendedName>
        <fullName evidence="3">BAT2 N-terminal domain-containing protein</fullName>
    </recommendedName>
</protein>
<proteinExistence type="predicted"/>
<feature type="region of interest" description="Disordered" evidence="2">
    <location>
        <begin position="469"/>
        <end position="579"/>
    </location>
</feature>
<feature type="region of interest" description="Disordered" evidence="2">
    <location>
        <begin position="950"/>
        <end position="1047"/>
    </location>
</feature>
<evidence type="ECO:0000259" key="3">
    <source>
        <dbReference type="Pfam" id="PF07001"/>
    </source>
</evidence>
<feature type="region of interest" description="Disordered" evidence="2">
    <location>
        <begin position="744"/>
        <end position="904"/>
    </location>
</feature>
<feature type="compositionally biased region" description="Polar residues" evidence="2">
    <location>
        <begin position="116"/>
        <end position="145"/>
    </location>
</feature>
<feature type="domain" description="BAT2 N-terminal" evidence="3">
    <location>
        <begin position="9"/>
        <end position="160"/>
    </location>
</feature>
<evidence type="ECO:0000313" key="5">
    <source>
        <dbReference type="Proteomes" id="UP001331761"/>
    </source>
</evidence>
<feature type="compositionally biased region" description="Basic and acidic residues" evidence="2">
    <location>
        <begin position="407"/>
        <end position="423"/>
    </location>
</feature>
<dbReference type="PANTHER" id="PTHR14038">
    <property type="entry name" value="BAT2 HLA-B-ASSOCIATED TRANSCRIPT 2"/>
    <property type="match status" value="1"/>
</dbReference>
<dbReference type="InterPro" id="IPR033184">
    <property type="entry name" value="PRRC2"/>
</dbReference>
<evidence type="ECO:0000256" key="2">
    <source>
        <dbReference type="SAM" id="MobiDB-lite"/>
    </source>
</evidence>
<gene>
    <name evidence="4" type="ORF">GCK32_004915</name>
</gene>
<organism evidence="4 5">
    <name type="scientific">Trichostrongylus colubriformis</name>
    <name type="common">Black scour worm</name>
    <dbReference type="NCBI Taxonomy" id="6319"/>
    <lineage>
        <taxon>Eukaryota</taxon>
        <taxon>Metazoa</taxon>
        <taxon>Ecdysozoa</taxon>
        <taxon>Nematoda</taxon>
        <taxon>Chromadorea</taxon>
        <taxon>Rhabditida</taxon>
        <taxon>Rhabditina</taxon>
        <taxon>Rhabditomorpha</taxon>
        <taxon>Strongyloidea</taxon>
        <taxon>Trichostrongylidae</taxon>
        <taxon>Trichostrongylus</taxon>
    </lineage>
</organism>
<evidence type="ECO:0000313" key="4">
    <source>
        <dbReference type="EMBL" id="KAK5969612.1"/>
    </source>
</evidence>
<dbReference type="Proteomes" id="UP001331761">
    <property type="component" value="Unassembled WGS sequence"/>
</dbReference>
<feature type="region of interest" description="Disordered" evidence="2">
    <location>
        <begin position="657"/>
        <end position="698"/>
    </location>
</feature>
<feature type="compositionally biased region" description="Basic and acidic residues" evidence="2">
    <location>
        <begin position="666"/>
        <end position="682"/>
    </location>
</feature>
<dbReference type="EMBL" id="WIXE01019962">
    <property type="protein sequence ID" value="KAK5969612.1"/>
    <property type="molecule type" value="Genomic_DNA"/>
</dbReference>
<feature type="compositionally biased region" description="Basic and acidic residues" evidence="2">
    <location>
        <begin position="992"/>
        <end position="1023"/>
    </location>
</feature>
<dbReference type="PANTHER" id="PTHR14038:SF0">
    <property type="entry name" value="LP18708P"/>
    <property type="match status" value="1"/>
</dbReference>
<dbReference type="Pfam" id="PF07001">
    <property type="entry name" value="BAT2_N"/>
    <property type="match status" value="1"/>
</dbReference>
<feature type="compositionally biased region" description="Polar residues" evidence="2">
    <location>
        <begin position="471"/>
        <end position="485"/>
    </location>
</feature>
<name>A0AAN8F931_TRICO</name>
<feature type="region of interest" description="Disordered" evidence="2">
    <location>
        <begin position="201"/>
        <end position="228"/>
    </location>
</feature>
<sequence length="1545" mass="170867">MSSLSRGASGATKPKPVNVNSLYSGRNLAAGTKPLGKYGLTSVGKSVGVVRRMPPPATLPSLKSENNGQDPSVVVVSQGGGVGWNRNEAASTDTPDVVKTQSSYSTVGTDLRPTWAKQSPDSVKTGSTSKGEFPTLSISTTASQKSQKKWAAEDTLQTSECRKTENDVTDEIGTLPTRYHDNTAEFVGTSRSQRLQRARLRSYRDETSFGTMKSSERFSSSPETSERSELLAESFLHESLNRGKESFKDQLDRNNVIDKSRYKRTNFQNTDREETDNEVRKDEDSVEQFLPIATDGEYARDQNILGDSDDEEDIQMTKLDKLAVRVVKRVAEPTEQGDEGQNCSTIESSQETKVVSALEGCKLGDESAVDGTVTREQSENALDSAEFLGHSGCETSLPVPTPAENVWAKRQEERDSQEKEKRTRIPKIMQEAIEQHFPSVSEAASIKLDKDSGRNSSNSDFLRATLRARRQQGSSDVRQLMSSEASCQRQSTSREQRRESAQGAQLHGFTRMPQRRDVNNGRAYNPTGPRWNRHTNTNFRRSHDNISADTATEQHHTSGDRPVRNDSVLQGTGSPRTIATRVRGGRSHFRNGTFTQPQILRRWTGTSKEAGDKAALIPDQEDQLSSSALKDDFCQDHDVVGANNVTEGSKEGLEIASENQRNQMDSGRDTARNQDGEEDGKTYRPSSQDGKASHSLHASSRWPCRVMWSRGHARKGPAGLYHHRPDHTEARVQRTTKAVEAHKEYTGSVRQTKHAQGKNSYQQQRNRRKFNQMSKSFAKQPGQERAEQLRSPVVSSEGYDEWETASESSTRVVREEHSEVKTGCRQNNDRVVSTPSQNPAHRNSNRTASSTSQMEHPKSRSTAVDLSRASKNVQATSRTCASPSASYNTKNNMQNSSRSKDMRSMENDVSCGLAGLDINNIANVVVIDDHLVDAVSVDMNDEFEEVLNKRAKKQKAHEMQAKMVAEEKRKAREREHQTRSQTNKRARNNNSNKDRRDDVQKDPKKNAGRSKLAEQKKLKEPCKKNMQQSVASGDAPDIEESGSVQEQQNDIHKNAPITTVWNSAHIAEQKELLEAMQPIIPSPIARPTPRSKSAASCSPPTFQDIVRRQIVELPVSLSSSQLLRADKYDFTFDPRLHEEQVSNEKVLTSLSTGASSEAGSMADDFRLKEKLYKVKGLWCGEEKETESSLPSNVAKVKPQPQSGAEHVQTDCKPAFSNSNSSHAFPPRSPGIAPFPSGLSGLMFSPYPVMFGDMSLGRGYASIGSVVQPLIPPSNASSPPLCPPLYQQPPSLTNNHAMNQHRLPMRSNYFDQGPVFANNMTQSQNVGWATEGMLDMVSSIQSSPLLPMQRGVAPPLMQNHSQTTSRGYDMNMSSMPPNGAHMRPIHTGGGSNAVIPPLPVPPPDLVNMPPPIGTQRVAPFTIQYAGFAPTPITHPLPSHNFSQPPPSGRFAQPPPPLHQDAHWEKGISYSGMRQHVTMFQGPNPMQMNAVQPNQHSNKWTGNANHSHLIPPPQNIGNKTEMSKMTGQRIRTKIFPARDNQPRKGVG</sequence>